<name>A0A5B9QRV9_9BACT</name>
<feature type="region of interest" description="Disordered" evidence="1">
    <location>
        <begin position="427"/>
        <end position="487"/>
    </location>
</feature>
<keyword evidence="2" id="KW-0472">Membrane</keyword>
<evidence type="ECO:0000256" key="1">
    <source>
        <dbReference type="SAM" id="MobiDB-lite"/>
    </source>
</evidence>
<dbReference type="EMBL" id="CP042914">
    <property type="protein sequence ID" value="QEG40692.1"/>
    <property type="molecule type" value="Genomic_DNA"/>
</dbReference>
<accession>A0A5B9QRV9</accession>
<dbReference type="PROSITE" id="PS51257">
    <property type="entry name" value="PROKAR_LIPOPROTEIN"/>
    <property type="match status" value="1"/>
</dbReference>
<evidence type="ECO:0008006" key="5">
    <source>
        <dbReference type="Google" id="ProtNLM"/>
    </source>
</evidence>
<keyword evidence="2" id="KW-1133">Transmembrane helix</keyword>
<keyword evidence="2" id="KW-0812">Transmembrane</keyword>
<sequence>MSSSKHWTWAAMLVGTLLLGCSRSGSLDTSFGVSHGRSGHNSINGFGSLREGYHAAGWESRTIGRLGDRMLRLDAMVWTPTEPVRIYSQETEWFEDWLSGGGKTLIYVLNDSGSEADYWRNAARLAPPAQRMEYRRRAARADFRRSEFLRTKSISPGNGWFQIEPLDYPQPLGIPQGRWAPRASQARSADTPPPPIEGLPYGDLQVLYQIQEFDSDKAPAPAAQPTVFGPGVSVQLNDDEAAYSETPVRLQNMLSSEQSLPVVTRITSSSWKKSQIIVVAGGSLLSNYGMTTEPGRHLGANLIAATGPAGEIGFLISDSAGVRISNAFTEENRATGMELLTVWPLSLVTIHLALVGLVVCLILAPIFGRPRNEQQPSQSDFADHIDAIATLMKRMDSDDYARHRISEYMRRVRGETTGPWVLEGAVNAPSQQRPAAVVPTAALPPSTGLPPTEPPPLATEPPPTPPSQTAQAPPQTPPDTAPRSNIE</sequence>
<organism evidence="3 4">
    <name type="scientific">Roseimaritima ulvae</name>
    <dbReference type="NCBI Taxonomy" id="980254"/>
    <lineage>
        <taxon>Bacteria</taxon>
        <taxon>Pseudomonadati</taxon>
        <taxon>Planctomycetota</taxon>
        <taxon>Planctomycetia</taxon>
        <taxon>Pirellulales</taxon>
        <taxon>Pirellulaceae</taxon>
        <taxon>Roseimaritima</taxon>
    </lineage>
</organism>
<dbReference type="Proteomes" id="UP000325286">
    <property type="component" value="Chromosome"/>
</dbReference>
<dbReference type="AlphaFoldDB" id="A0A5B9QRV9"/>
<protein>
    <recommendedName>
        <fullName evidence="5">DUF4350 domain-containing protein</fullName>
    </recommendedName>
</protein>
<dbReference type="RefSeq" id="WP_068132360.1">
    <property type="nucleotide sequence ID" value="NZ_CP042914.1"/>
</dbReference>
<keyword evidence="4" id="KW-1185">Reference proteome</keyword>
<evidence type="ECO:0000313" key="3">
    <source>
        <dbReference type="EMBL" id="QEG40692.1"/>
    </source>
</evidence>
<evidence type="ECO:0000313" key="4">
    <source>
        <dbReference type="Proteomes" id="UP000325286"/>
    </source>
</evidence>
<reference evidence="3 4" key="1">
    <citation type="submission" date="2019-08" db="EMBL/GenBank/DDBJ databases">
        <title>Deep-cultivation of Planctomycetes and their phenomic and genomic characterization uncovers novel biology.</title>
        <authorList>
            <person name="Wiegand S."/>
            <person name="Jogler M."/>
            <person name="Boedeker C."/>
            <person name="Pinto D."/>
            <person name="Vollmers J."/>
            <person name="Rivas-Marin E."/>
            <person name="Kohn T."/>
            <person name="Peeters S.H."/>
            <person name="Heuer A."/>
            <person name="Rast P."/>
            <person name="Oberbeckmann S."/>
            <person name="Bunk B."/>
            <person name="Jeske O."/>
            <person name="Meyerdierks A."/>
            <person name="Storesund J.E."/>
            <person name="Kallscheuer N."/>
            <person name="Luecker S."/>
            <person name="Lage O.M."/>
            <person name="Pohl T."/>
            <person name="Merkel B.J."/>
            <person name="Hornburger P."/>
            <person name="Mueller R.-W."/>
            <person name="Bruemmer F."/>
            <person name="Labrenz M."/>
            <person name="Spormann A.M."/>
            <person name="Op den Camp H."/>
            <person name="Overmann J."/>
            <person name="Amann R."/>
            <person name="Jetten M.S.M."/>
            <person name="Mascher T."/>
            <person name="Medema M.H."/>
            <person name="Devos D.P."/>
            <person name="Kaster A.-K."/>
            <person name="Ovreas L."/>
            <person name="Rohde M."/>
            <person name="Galperin M.Y."/>
            <person name="Jogler C."/>
        </authorList>
    </citation>
    <scope>NUCLEOTIDE SEQUENCE [LARGE SCALE GENOMIC DNA]</scope>
    <source>
        <strain evidence="3 4">UC8</strain>
    </source>
</reference>
<evidence type="ECO:0000256" key="2">
    <source>
        <dbReference type="SAM" id="Phobius"/>
    </source>
</evidence>
<feature type="compositionally biased region" description="Pro residues" evidence="1">
    <location>
        <begin position="447"/>
        <end position="466"/>
    </location>
</feature>
<proteinExistence type="predicted"/>
<feature type="transmembrane region" description="Helical" evidence="2">
    <location>
        <begin position="342"/>
        <end position="367"/>
    </location>
</feature>
<gene>
    <name evidence="3" type="ORF">UC8_27090</name>
</gene>
<feature type="compositionally biased region" description="Low complexity" evidence="1">
    <location>
        <begin position="434"/>
        <end position="446"/>
    </location>
</feature>
<dbReference type="KEGG" id="rul:UC8_27090"/>
<dbReference type="OrthoDB" id="258729at2"/>